<feature type="compositionally biased region" description="Polar residues" evidence="1">
    <location>
        <begin position="104"/>
        <end position="125"/>
    </location>
</feature>
<protein>
    <submittedName>
        <fullName evidence="2">Uncharacterized protein</fullName>
    </submittedName>
</protein>
<feature type="region of interest" description="Disordered" evidence="1">
    <location>
        <begin position="93"/>
        <end position="125"/>
    </location>
</feature>
<keyword evidence="3" id="KW-1185">Reference proteome</keyword>
<evidence type="ECO:0000256" key="1">
    <source>
        <dbReference type="SAM" id="MobiDB-lite"/>
    </source>
</evidence>
<dbReference type="EMBL" id="APRW01000009">
    <property type="protein sequence ID" value="ENX22439.1"/>
    <property type="molecule type" value="Genomic_DNA"/>
</dbReference>
<dbReference type="RefSeq" id="WP_005257469.1">
    <property type="nucleotide sequence ID" value="NZ_BMDR01000001.1"/>
</dbReference>
<proteinExistence type="predicted"/>
<dbReference type="Proteomes" id="UP000013173">
    <property type="component" value="Unassembled WGS sequence"/>
</dbReference>
<feature type="compositionally biased region" description="Basic and acidic residues" evidence="1">
    <location>
        <begin position="93"/>
        <end position="103"/>
    </location>
</feature>
<sequence length="125" mass="14857">MNITKYTTPFREFLFKDAQGFYHVRLGMKKIFMAKVSLNYTPDFDNDFFGGAQELAFDWYTVRVKDDKDSEPRQITTDELSIPWVKRELKRAINEQRSKERNARNSQTSRYSANQRTAYHNARSN</sequence>
<dbReference type="AlphaFoldDB" id="N9NMY4"/>
<dbReference type="HOGENOM" id="CLU_127477_0_0_6"/>
<comment type="caution">
    <text evidence="2">The sequence shown here is derived from an EMBL/GenBank/DDBJ whole genome shotgun (WGS) entry which is preliminary data.</text>
</comment>
<evidence type="ECO:0000313" key="3">
    <source>
        <dbReference type="Proteomes" id="UP000013173"/>
    </source>
</evidence>
<gene>
    <name evidence="2" type="ORF">F892_01681</name>
</gene>
<accession>N9NMY4</accession>
<reference evidence="2 3" key="1">
    <citation type="submission" date="2013-02" db="EMBL/GenBank/DDBJ databases">
        <title>The Genome Sequence of Acinetobacter sp. NIPH 2168.</title>
        <authorList>
            <consortium name="The Broad Institute Genome Sequencing Platform"/>
            <consortium name="The Broad Institute Genome Sequencing Center for Infectious Disease"/>
            <person name="Cerqueira G."/>
            <person name="Feldgarden M."/>
            <person name="Courvalin P."/>
            <person name="Perichon B."/>
            <person name="Grillot-Courvalin C."/>
            <person name="Clermont D."/>
            <person name="Rocha E."/>
            <person name="Yoon E.-J."/>
            <person name="Nemec A."/>
            <person name="Walker B."/>
            <person name="Young S.K."/>
            <person name="Zeng Q."/>
            <person name="Gargeya S."/>
            <person name="Fitzgerald M."/>
            <person name="Haas B."/>
            <person name="Abouelleil A."/>
            <person name="Alvarado L."/>
            <person name="Arachchi H.M."/>
            <person name="Berlin A.M."/>
            <person name="Chapman S.B."/>
            <person name="Dewar J."/>
            <person name="Goldberg J."/>
            <person name="Griggs A."/>
            <person name="Gujja S."/>
            <person name="Hansen M."/>
            <person name="Howarth C."/>
            <person name="Imamovic A."/>
            <person name="Larimer J."/>
            <person name="McCowan C."/>
            <person name="Murphy C."/>
            <person name="Neiman D."/>
            <person name="Pearson M."/>
            <person name="Priest M."/>
            <person name="Roberts A."/>
            <person name="Saif S."/>
            <person name="Shea T."/>
            <person name="Sisk P."/>
            <person name="Sykes S."/>
            <person name="Wortman J."/>
            <person name="Nusbaum C."/>
            <person name="Birren B."/>
        </authorList>
    </citation>
    <scope>NUCLEOTIDE SEQUENCE [LARGE SCALE GENOMIC DNA]</scope>
    <source>
        <strain evidence="2 3">NIPH 2168</strain>
    </source>
</reference>
<name>N9NMY4_9GAMM</name>
<dbReference type="OrthoDB" id="6705079at2"/>
<dbReference type="PATRIC" id="fig|1217706.3.peg.1626"/>
<evidence type="ECO:0000313" key="2">
    <source>
        <dbReference type="EMBL" id="ENX22439.1"/>
    </source>
</evidence>
<organism evidence="2 3">
    <name type="scientific">Acinetobacter vivianii</name>
    <dbReference type="NCBI Taxonomy" id="1776742"/>
    <lineage>
        <taxon>Bacteria</taxon>
        <taxon>Pseudomonadati</taxon>
        <taxon>Pseudomonadota</taxon>
        <taxon>Gammaproteobacteria</taxon>
        <taxon>Moraxellales</taxon>
        <taxon>Moraxellaceae</taxon>
        <taxon>Acinetobacter</taxon>
    </lineage>
</organism>
<dbReference type="GeneID" id="303682094"/>